<dbReference type="Pfam" id="PF00106">
    <property type="entry name" value="adh_short"/>
    <property type="match status" value="1"/>
</dbReference>
<name>A0AA39XVL7_9PEZI</name>
<evidence type="ECO:0000313" key="3">
    <source>
        <dbReference type="EMBL" id="KAK0640615.1"/>
    </source>
</evidence>
<dbReference type="Gene3D" id="3.40.50.720">
    <property type="entry name" value="NAD(P)-binding Rossmann-like Domain"/>
    <property type="match status" value="2"/>
</dbReference>
<dbReference type="PANTHER" id="PTHR43180:SF86">
    <property type="entry name" value="DEHYDROGENASE, PUTATIVE (AFU_ORTHOLOGUE AFUA_3G00290)-RELATED"/>
    <property type="match status" value="1"/>
</dbReference>
<comment type="similarity">
    <text evidence="1">Belongs to the short-chain dehydrogenases/reductases (SDR) family.</text>
</comment>
<comment type="caution">
    <text evidence="3">The sequence shown here is derived from an EMBL/GenBank/DDBJ whole genome shotgun (WGS) entry which is preliminary data.</text>
</comment>
<dbReference type="EMBL" id="JAULSV010000006">
    <property type="protein sequence ID" value="KAK0640615.1"/>
    <property type="molecule type" value="Genomic_DNA"/>
</dbReference>
<dbReference type="Proteomes" id="UP001174936">
    <property type="component" value="Unassembled WGS sequence"/>
</dbReference>
<keyword evidence="4" id="KW-1185">Reference proteome</keyword>
<keyword evidence="2" id="KW-0560">Oxidoreductase</keyword>
<dbReference type="InterPro" id="IPR036291">
    <property type="entry name" value="NAD(P)-bd_dom_sf"/>
</dbReference>
<dbReference type="AlphaFoldDB" id="A0AA39XVL7"/>
<dbReference type="PRINTS" id="PR00081">
    <property type="entry name" value="GDHRDH"/>
</dbReference>
<proteinExistence type="inferred from homology"/>
<evidence type="ECO:0000313" key="4">
    <source>
        <dbReference type="Proteomes" id="UP001174936"/>
    </source>
</evidence>
<organism evidence="3 4">
    <name type="scientific">Cercophora newfieldiana</name>
    <dbReference type="NCBI Taxonomy" id="92897"/>
    <lineage>
        <taxon>Eukaryota</taxon>
        <taxon>Fungi</taxon>
        <taxon>Dikarya</taxon>
        <taxon>Ascomycota</taxon>
        <taxon>Pezizomycotina</taxon>
        <taxon>Sordariomycetes</taxon>
        <taxon>Sordariomycetidae</taxon>
        <taxon>Sordariales</taxon>
        <taxon>Lasiosphaeriaceae</taxon>
        <taxon>Cercophora</taxon>
    </lineage>
</organism>
<dbReference type="PANTHER" id="PTHR43180">
    <property type="entry name" value="3-OXOACYL-(ACYL-CARRIER-PROTEIN) REDUCTASE (AFU_ORTHOLOGUE AFUA_6G11210)"/>
    <property type="match status" value="1"/>
</dbReference>
<dbReference type="SUPFAM" id="SSF51735">
    <property type="entry name" value="NAD(P)-binding Rossmann-fold domains"/>
    <property type="match status" value="1"/>
</dbReference>
<sequence>MARITYPPSLGQSLKGRVVVITGGAQGIGASIVEHLHSLGAHVIFGDIADVPGTELASSLSTAHFVHTDVTSYADQLALFESAFTHHGSIDAAVQPSTTPPGSPVLPLTRSPVSRWHLSRPPPPFPESSTEEKFVPSVTFTSVYSTTKHGLVGLMRSLPHTKGLARFNVVCPSATDTGMLPDFVKAAWTGAGFRMQSPEAVAESVVHCISDAGLDRRALVVAGGKAWESEGELEKLSGAWLGEENGKEVDGSAAFYFASVSD</sequence>
<protein>
    <submittedName>
        <fullName evidence="3">Uncharacterized protein</fullName>
    </submittedName>
</protein>
<reference evidence="3" key="1">
    <citation type="submission" date="2023-06" db="EMBL/GenBank/DDBJ databases">
        <title>Genome-scale phylogeny and comparative genomics of the fungal order Sordariales.</title>
        <authorList>
            <consortium name="Lawrence Berkeley National Laboratory"/>
            <person name="Hensen N."/>
            <person name="Bonometti L."/>
            <person name="Westerberg I."/>
            <person name="Brannstrom I.O."/>
            <person name="Guillou S."/>
            <person name="Cros-Aarteil S."/>
            <person name="Calhoun S."/>
            <person name="Haridas S."/>
            <person name="Kuo A."/>
            <person name="Mondo S."/>
            <person name="Pangilinan J."/>
            <person name="Riley R."/>
            <person name="Labutti K."/>
            <person name="Andreopoulos B."/>
            <person name="Lipzen A."/>
            <person name="Chen C."/>
            <person name="Yanf M."/>
            <person name="Daum C."/>
            <person name="Ng V."/>
            <person name="Clum A."/>
            <person name="Steindorff A."/>
            <person name="Ohm R."/>
            <person name="Martin F."/>
            <person name="Silar P."/>
            <person name="Natvig D."/>
            <person name="Lalanne C."/>
            <person name="Gautier V."/>
            <person name="Ament-Velasquez S.L."/>
            <person name="Kruys A."/>
            <person name="Hutchinson M.I."/>
            <person name="Powell A.J."/>
            <person name="Barry K."/>
            <person name="Miller A.N."/>
            <person name="Grigoriev I.V."/>
            <person name="Debuchy R."/>
            <person name="Gladieux P."/>
            <person name="Thoren M.H."/>
            <person name="Johannesson H."/>
        </authorList>
    </citation>
    <scope>NUCLEOTIDE SEQUENCE</scope>
    <source>
        <strain evidence="3">SMH2532-1</strain>
    </source>
</reference>
<accession>A0AA39XVL7</accession>
<dbReference type="InterPro" id="IPR002347">
    <property type="entry name" value="SDR_fam"/>
</dbReference>
<dbReference type="GO" id="GO:0016491">
    <property type="term" value="F:oxidoreductase activity"/>
    <property type="evidence" value="ECO:0007669"/>
    <property type="project" value="UniProtKB-KW"/>
</dbReference>
<evidence type="ECO:0000256" key="1">
    <source>
        <dbReference type="ARBA" id="ARBA00006484"/>
    </source>
</evidence>
<gene>
    <name evidence="3" type="ORF">B0T16DRAFT_495500</name>
</gene>
<evidence type="ECO:0000256" key="2">
    <source>
        <dbReference type="ARBA" id="ARBA00023002"/>
    </source>
</evidence>